<sequence>MLSEGKSYAIDANIKDASGPGRPHLAAPPPARRRTYDLWAAVALPKNALSEFSNRTLTNGDSNAIFYLGLMLDPPCTISKSDT</sequence>
<evidence type="ECO:0000313" key="2">
    <source>
        <dbReference type="Proteomes" id="UP000299102"/>
    </source>
</evidence>
<gene>
    <name evidence="1" type="ORF">EVAR_27877_1</name>
</gene>
<keyword evidence="2" id="KW-1185">Reference proteome</keyword>
<dbReference type="EMBL" id="BGZK01000231">
    <property type="protein sequence ID" value="GBP30265.1"/>
    <property type="molecule type" value="Genomic_DNA"/>
</dbReference>
<reference evidence="1 2" key="1">
    <citation type="journal article" date="2019" name="Commun. Biol.">
        <title>The bagworm genome reveals a unique fibroin gene that provides high tensile strength.</title>
        <authorList>
            <person name="Kono N."/>
            <person name="Nakamura H."/>
            <person name="Ohtoshi R."/>
            <person name="Tomita M."/>
            <person name="Numata K."/>
            <person name="Arakawa K."/>
        </authorList>
    </citation>
    <scope>NUCLEOTIDE SEQUENCE [LARGE SCALE GENOMIC DNA]</scope>
</reference>
<evidence type="ECO:0000313" key="1">
    <source>
        <dbReference type="EMBL" id="GBP30265.1"/>
    </source>
</evidence>
<dbReference type="AlphaFoldDB" id="A0A4C1UV07"/>
<dbReference type="Proteomes" id="UP000299102">
    <property type="component" value="Unassembled WGS sequence"/>
</dbReference>
<name>A0A4C1UV07_EUMVA</name>
<comment type="caution">
    <text evidence="1">The sequence shown here is derived from an EMBL/GenBank/DDBJ whole genome shotgun (WGS) entry which is preliminary data.</text>
</comment>
<protein>
    <submittedName>
        <fullName evidence="1">Uncharacterized protein</fullName>
    </submittedName>
</protein>
<proteinExistence type="predicted"/>
<accession>A0A4C1UV07</accession>
<organism evidence="1 2">
    <name type="scientific">Eumeta variegata</name>
    <name type="common">Bagworm moth</name>
    <name type="synonym">Eumeta japonica</name>
    <dbReference type="NCBI Taxonomy" id="151549"/>
    <lineage>
        <taxon>Eukaryota</taxon>
        <taxon>Metazoa</taxon>
        <taxon>Ecdysozoa</taxon>
        <taxon>Arthropoda</taxon>
        <taxon>Hexapoda</taxon>
        <taxon>Insecta</taxon>
        <taxon>Pterygota</taxon>
        <taxon>Neoptera</taxon>
        <taxon>Endopterygota</taxon>
        <taxon>Lepidoptera</taxon>
        <taxon>Glossata</taxon>
        <taxon>Ditrysia</taxon>
        <taxon>Tineoidea</taxon>
        <taxon>Psychidae</taxon>
        <taxon>Oiketicinae</taxon>
        <taxon>Eumeta</taxon>
    </lineage>
</organism>